<proteinExistence type="predicted"/>
<sequence length="487" mass="52741">MKAWEDLVGTALLGTRRRGVDVGGLPAEVREIVGKAEDQADAVLVTAALLTNYRRAGRLPVANARREEPAKPDDRRFVPPLARERLARLLHANRPELLEEWLRTAAGRGFRVGPELLPALADAARARVSLRAPLAEVAGPVGAWLGERNPDWAFLVAEVEDDSDDAWQFGTPARRQAWFERALAQDPAAARAALTATWRTEPADLRAMFLTLLGRHLTQDDEPFLDAALADRAAAVRDTAVRLLGGLPGTGLGDRMAARLRECVTVRSRSLRADVLQVTLPGPDETLVRDGVRVPHGPGQDTARLRAIIAAAPLEFWAEFGTPGDLVGMLVEGCPLAVVRESWATAAIRQRDEAWAQALVEAEPGGRATAALVGVLAPEKQAATVAKLARGLKVEALTRLILDLPQPWPEELGRVLLDWVAAQQDHRLVAHAATLIAKAVPSGCLRHRLATLPQPGEAAPWPGAAASWHRAVAETLTFRREMHEELS</sequence>
<dbReference type="KEGG" id="acab:QRX50_27845"/>
<reference evidence="1 2" key="1">
    <citation type="submission" date="2023-06" db="EMBL/GenBank/DDBJ databases">
        <authorList>
            <person name="Oyuntsetseg B."/>
            <person name="Kim S.B."/>
        </authorList>
    </citation>
    <scope>NUCLEOTIDE SEQUENCE [LARGE SCALE GENOMIC DNA]</scope>
    <source>
        <strain evidence="1 2">2-15</strain>
    </source>
</reference>
<dbReference type="Pfam" id="PF18944">
    <property type="entry name" value="DUF5691"/>
    <property type="match status" value="1"/>
</dbReference>
<dbReference type="EMBL" id="CP127294">
    <property type="protein sequence ID" value="WIX75333.1"/>
    <property type="molecule type" value="Genomic_DNA"/>
</dbReference>
<gene>
    <name evidence="1" type="ORF">QRX50_27845</name>
</gene>
<dbReference type="Proteomes" id="UP001236014">
    <property type="component" value="Chromosome"/>
</dbReference>
<evidence type="ECO:0000313" key="1">
    <source>
        <dbReference type="EMBL" id="WIX75333.1"/>
    </source>
</evidence>
<organism evidence="1 2">
    <name type="scientific">Amycolatopsis carbonis</name>
    <dbReference type="NCBI Taxonomy" id="715471"/>
    <lineage>
        <taxon>Bacteria</taxon>
        <taxon>Bacillati</taxon>
        <taxon>Actinomycetota</taxon>
        <taxon>Actinomycetes</taxon>
        <taxon>Pseudonocardiales</taxon>
        <taxon>Pseudonocardiaceae</taxon>
        <taxon>Amycolatopsis</taxon>
    </lineage>
</organism>
<dbReference type="RefSeq" id="WP_285966105.1">
    <property type="nucleotide sequence ID" value="NZ_CP127294.1"/>
</dbReference>
<name>A0A9Y2IBB5_9PSEU</name>
<dbReference type="AlphaFoldDB" id="A0A9Y2IBB5"/>
<keyword evidence="2" id="KW-1185">Reference proteome</keyword>
<protein>
    <submittedName>
        <fullName evidence="1">DUF5691 domain-containing protein</fullName>
    </submittedName>
</protein>
<evidence type="ECO:0000313" key="2">
    <source>
        <dbReference type="Proteomes" id="UP001236014"/>
    </source>
</evidence>
<dbReference type="InterPro" id="IPR043746">
    <property type="entry name" value="DUF5691"/>
</dbReference>
<accession>A0A9Y2IBB5</accession>